<dbReference type="InterPro" id="IPR050266">
    <property type="entry name" value="AB_hydrolase_sf"/>
</dbReference>
<dbReference type="Proteomes" id="UP001595947">
    <property type="component" value="Unassembled WGS sequence"/>
</dbReference>
<keyword evidence="2" id="KW-0378">Hydrolase</keyword>
<reference evidence="3" key="1">
    <citation type="journal article" date="2019" name="Int. J. Syst. Evol. Microbiol.">
        <title>The Global Catalogue of Microorganisms (GCM) 10K type strain sequencing project: providing services to taxonomists for standard genome sequencing and annotation.</title>
        <authorList>
            <consortium name="The Broad Institute Genomics Platform"/>
            <consortium name="The Broad Institute Genome Sequencing Center for Infectious Disease"/>
            <person name="Wu L."/>
            <person name="Ma J."/>
        </authorList>
    </citation>
    <scope>NUCLEOTIDE SEQUENCE [LARGE SCALE GENOMIC DNA]</scope>
    <source>
        <strain evidence="3">CGMCC 4.7093</strain>
    </source>
</reference>
<evidence type="ECO:0000313" key="2">
    <source>
        <dbReference type="EMBL" id="MFC5060625.1"/>
    </source>
</evidence>
<feature type="domain" description="AB hydrolase-1" evidence="1">
    <location>
        <begin position="26"/>
        <end position="252"/>
    </location>
</feature>
<gene>
    <name evidence="2" type="ORF">ACFPBZ_00250</name>
</gene>
<proteinExistence type="predicted"/>
<dbReference type="EMBL" id="JBHSIV010000001">
    <property type="protein sequence ID" value="MFC5060625.1"/>
    <property type="molecule type" value="Genomic_DNA"/>
</dbReference>
<dbReference type="PANTHER" id="PTHR43798:SF33">
    <property type="entry name" value="HYDROLASE, PUTATIVE (AFU_ORTHOLOGUE AFUA_2G14860)-RELATED"/>
    <property type="match status" value="1"/>
</dbReference>
<accession>A0ABV9YGK8</accession>
<evidence type="ECO:0000259" key="1">
    <source>
        <dbReference type="Pfam" id="PF12697"/>
    </source>
</evidence>
<comment type="caution">
    <text evidence="2">The sequence shown here is derived from an EMBL/GenBank/DDBJ whole genome shotgun (WGS) entry which is preliminary data.</text>
</comment>
<dbReference type="PANTHER" id="PTHR43798">
    <property type="entry name" value="MONOACYLGLYCEROL LIPASE"/>
    <property type="match status" value="1"/>
</dbReference>
<evidence type="ECO:0000313" key="3">
    <source>
        <dbReference type="Proteomes" id="UP001595947"/>
    </source>
</evidence>
<dbReference type="RefSeq" id="WP_378033983.1">
    <property type="nucleotide sequence ID" value="NZ_JBHSIV010000001.1"/>
</dbReference>
<dbReference type="InterPro" id="IPR000073">
    <property type="entry name" value="AB_hydrolase_1"/>
</dbReference>
<dbReference type="InterPro" id="IPR029058">
    <property type="entry name" value="AB_hydrolase_fold"/>
</dbReference>
<dbReference type="Gene3D" id="3.40.50.1820">
    <property type="entry name" value="alpha/beta hydrolase"/>
    <property type="match status" value="1"/>
</dbReference>
<sequence length="267" mass="28075">MIDTVRSADGTTIALQRVTDGPRPMVTLAGGPSGRASWAAAAAGLEGRFAVWLADRRGRGDSGDTPPYSFEREYDDVEALCAFLGPGTVVAAHSSGAVCTLGAAARGLRASALVLYEPPWPLTGRPDQSDVLDRMDAQVAAGDPEGALVTGLRELVRVPDAAIEGMRRTPIWAGRVANAAVWSREGRELHRMPEGTAALVGLGVPTLMLLGTESPRHLHDSTHAVADALHHATVVELSGQEHAALQTAPTLVTEAILSYFQRPNPLA</sequence>
<dbReference type="Pfam" id="PF12697">
    <property type="entry name" value="Abhydrolase_6"/>
    <property type="match status" value="1"/>
</dbReference>
<name>A0ABV9YGK8_9PSEU</name>
<dbReference type="SUPFAM" id="SSF53474">
    <property type="entry name" value="alpha/beta-Hydrolases"/>
    <property type="match status" value="1"/>
</dbReference>
<protein>
    <submittedName>
        <fullName evidence="2">Alpha/beta fold hydrolase</fullName>
    </submittedName>
</protein>
<organism evidence="2 3">
    <name type="scientific">Actinomycetospora atypica</name>
    <dbReference type="NCBI Taxonomy" id="1290095"/>
    <lineage>
        <taxon>Bacteria</taxon>
        <taxon>Bacillati</taxon>
        <taxon>Actinomycetota</taxon>
        <taxon>Actinomycetes</taxon>
        <taxon>Pseudonocardiales</taxon>
        <taxon>Pseudonocardiaceae</taxon>
        <taxon>Actinomycetospora</taxon>
    </lineage>
</organism>
<dbReference type="GO" id="GO:0016787">
    <property type="term" value="F:hydrolase activity"/>
    <property type="evidence" value="ECO:0007669"/>
    <property type="project" value="UniProtKB-KW"/>
</dbReference>
<keyword evidence="3" id="KW-1185">Reference proteome</keyword>